<dbReference type="InterPro" id="IPR000531">
    <property type="entry name" value="Beta-barrel_TonB"/>
</dbReference>
<feature type="compositionally biased region" description="Low complexity" evidence="12">
    <location>
        <begin position="14"/>
        <end position="33"/>
    </location>
</feature>
<protein>
    <submittedName>
        <fullName evidence="14">TonB-dependent receptor</fullName>
    </submittedName>
</protein>
<dbReference type="Proteomes" id="UP000609726">
    <property type="component" value="Unassembled WGS sequence"/>
</dbReference>
<evidence type="ECO:0000256" key="12">
    <source>
        <dbReference type="SAM" id="MobiDB-lite"/>
    </source>
</evidence>
<keyword evidence="4" id="KW-0410">Iron transport</keyword>
<gene>
    <name evidence="14" type="ORF">F2P45_13005</name>
</gene>
<evidence type="ECO:0000256" key="2">
    <source>
        <dbReference type="ARBA" id="ARBA00022448"/>
    </source>
</evidence>
<evidence type="ECO:0000256" key="4">
    <source>
        <dbReference type="ARBA" id="ARBA00022496"/>
    </source>
</evidence>
<evidence type="ECO:0000313" key="15">
    <source>
        <dbReference type="Proteomes" id="UP000609726"/>
    </source>
</evidence>
<feature type="compositionally biased region" description="Polar residues" evidence="12">
    <location>
        <begin position="1"/>
        <end position="11"/>
    </location>
</feature>
<organism evidence="14 15">
    <name type="scientific">Massilia mucilaginosa</name>
    <dbReference type="NCBI Taxonomy" id="2609282"/>
    <lineage>
        <taxon>Bacteria</taxon>
        <taxon>Pseudomonadati</taxon>
        <taxon>Pseudomonadota</taxon>
        <taxon>Betaproteobacteria</taxon>
        <taxon>Burkholderiales</taxon>
        <taxon>Oxalobacteraceae</taxon>
        <taxon>Telluria group</taxon>
        <taxon>Massilia</taxon>
    </lineage>
</organism>
<keyword evidence="14" id="KW-0675">Receptor</keyword>
<accession>A0ABX0NTA3</accession>
<keyword evidence="15" id="KW-1185">Reference proteome</keyword>
<evidence type="ECO:0000256" key="7">
    <source>
        <dbReference type="ARBA" id="ARBA00023004"/>
    </source>
</evidence>
<feature type="compositionally biased region" description="Basic residues" evidence="12">
    <location>
        <begin position="38"/>
        <end position="48"/>
    </location>
</feature>
<keyword evidence="3" id="KW-1134">Transmembrane beta strand</keyword>
<keyword evidence="6" id="KW-0732">Signal</keyword>
<reference evidence="14 15" key="1">
    <citation type="submission" date="2019-10" db="EMBL/GenBank/DDBJ databases">
        <title>Taxonomy of Antarctic Massilia spp.: description of Massilia rubra sp. nov., Massilia aquatica sp. nov., Massilia mucilaginosa sp. nov., Massilia frigida sp. nov. isolated from streams, lakes and regoliths.</title>
        <authorList>
            <person name="Holochova P."/>
            <person name="Sedlacek I."/>
            <person name="Kralova S."/>
            <person name="Maslanova I."/>
            <person name="Busse H.-J."/>
            <person name="Stankova E."/>
            <person name="Vrbovska V."/>
            <person name="Kovarovic V."/>
            <person name="Bartak M."/>
            <person name="Svec P."/>
            <person name="Pantucek R."/>
        </authorList>
    </citation>
    <scope>NUCLEOTIDE SEQUENCE [LARGE SCALE GENOMIC DNA]</scope>
    <source>
        <strain evidence="14 15">CCM 8733</strain>
    </source>
</reference>
<evidence type="ECO:0000256" key="9">
    <source>
        <dbReference type="ARBA" id="ARBA00023077"/>
    </source>
</evidence>
<feature type="region of interest" description="Disordered" evidence="12">
    <location>
        <begin position="1"/>
        <end position="80"/>
    </location>
</feature>
<comment type="caution">
    <text evidence="14">The sequence shown here is derived from an EMBL/GenBank/DDBJ whole genome shotgun (WGS) entry which is preliminary data.</text>
</comment>
<evidence type="ECO:0000256" key="3">
    <source>
        <dbReference type="ARBA" id="ARBA00022452"/>
    </source>
</evidence>
<evidence type="ECO:0000313" key="14">
    <source>
        <dbReference type="EMBL" id="NHZ89925.1"/>
    </source>
</evidence>
<dbReference type="InterPro" id="IPR039426">
    <property type="entry name" value="TonB-dep_rcpt-like"/>
</dbReference>
<evidence type="ECO:0000256" key="6">
    <source>
        <dbReference type="ARBA" id="ARBA00022729"/>
    </source>
</evidence>
<dbReference type="PANTHER" id="PTHR32552:SF68">
    <property type="entry name" value="FERRICHROME OUTER MEMBRANE TRANSPORTER_PHAGE RECEPTOR"/>
    <property type="match status" value="1"/>
</dbReference>
<keyword evidence="5" id="KW-0812">Transmembrane</keyword>
<proteinExistence type="predicted"/>
<dbReference type="EMBL" id="WHJH01000012">
    <property type="protein sequence ID" value="NHZ89925.1"/>
    <property type="molecule type" value="Genomic_DNA"/>
</dbReference>
<dbReference type="InterPro" id="IPR036942">
    <property type="entry name" value="Beta-barrel_TonB_sf"/>
</dbReference>
<evidence type="ECO:0000256" key="10">
    <source>
        <dbReference type="ARBA" id="ARBA00023136"/>
    </source>
</evidence>
<evidence type="ECO:0000259" key="13">
    <source>
        <dbReference type="Pfam" id="PF00593"/>
    </source>
</evidence>
<evidence type="ECO:0000256" key="1">
    <source>
        <dbReference type="ARBA" id="ARBA00004571"/>
    </source>
</evidence>
<evidence type="ECO:0000256" key="5">
    <source>
        <dbReference type="ARBA" id="ARBA00022692"/>
    </source>
</evidence>
<dbReference type="PANTHER" id="PTHR32552">
    <property type="entry name" value="FERRICHROME IRON RECEPTOR-RELATED"/>
    <property type="match status" value="1"/>
</dbReference>
<name>A0ABX0NTA3_9BURK</name>
<comment type="subcellular location">
    <subcellularLocation>
        <location evidence="1">Cell outer membrane</location>
        <topology evidence="1">Multi-pass membrane protein</topology>
    </subcellularLocation>
</comment>
<keyword evidence="8" id="KW-0406">Ion transport</keyword>
<dbReference type="Gene3D" id="2.40.170.20">
    <property type="entry name" value="TonB-dependent receptor, beta-barrel domain"/>
    <property type="match status" value="1"/>
</dbReference>
<keyword evidence="9" id="KW-0798">TonB box</keyword>
<evidence type="ECO:0000256" key="11">
    <source>
        <dbReference type="ARBA" id="ARBA00023237"/>
    </source>
</evidence>
<feature type="domain" description="TonB-dependent receptor-like beta-barrel" evidence="13">
    <location>
        <begin position="81"/>
        <end position="260"/>
    </location>
</feature>
<sequence>MSITCRINTRTACARSGPGRSSWPSRPASSAWRPAPPKQKRRARRSCRRSPLPGRRAPPARSPATWPGAAPPAPRPTRRSSLDLYAPVYGSTPGAPVPAGGWRADTRQLGLYFQDQMKIAGKWVLLGGRQDRVRATECSYFAPSNCYANDERTKAFTGRAGLVYLGRNGVAPFVSFSQSFAPQAGVNRLGERFKPSRGEQLEAGVRYQPQGGTLLLSAAVYNLTKSNVLTDDPADTNYQAQQGELRSRVADLSLVWAPAWMRARARGPDTFRYRAPL</sequence>
<keyword evidence="10" id="KW-0472">Membrane</keyword>
<dbReference type="SUPFAM" id="SSF56935">
    <property type="entry name" value="Porins"/>
    <property type="match status" value="1"/>
</dbReference>
<keyword evidence="2" id="KW-0813">Transport</keyword>
<keyword evidence="11" id="KW-0998">Cell outer membrane</keyword>
<evidence type="ECO:0000256" key="8">
    <source>
        <dbReference type="ARBA" id="ARBA00023065"/>
    </source>
</evidence>
<keyword evidence="7" id="KW-0408">Iron</keyword>
<dbReference type="Pfam" id="PF00593">
    <property type="entry name" value="TonB_dep_Rec_b-barrel"/>
    <property type="match status" value="1"/>
</dbReference>
<feature type="compositionally biased region" description="Low complexity" evidence="12">
    <location>
        <begin position="49"/>
        <end position="68"/>
    </location>
</feature>